<evidence type="ECO:0000313" key="1">
    <source>
        <dbReference type="EMBL" id="BBC81739.1"/>
    </source>
</evidence>
<proteinExistence type="predicted"/>
<accession>A0A2Z5ZMW1</accession>
<reference evidence="1 2" key="1">
    <citation type="submission" date="2018-02" db="EMBL/GenBank/DDBJ databases">
        <title>Acetobacter orientalis genome.</title>
        <authorList>
            <person name="Nakashima N."/>
            <person name="Tamura T."/>
        </authorList>
    </citation>
    <scope>NUCLEOTIDE SEQUENCE [LARGE SCALE GENOMIC DNA]</scope>
    <source>
        <strain evidence="1 2">FAN1</strain>
        <plasmid evidence="2">paof1 fan1 dna</plasmid>
    </source>
</reference>
<dbReference type="Proteomes" id="UP000270034">
    <property type="component" value="Plasmid pAOF1"/>
</dbReference>
<keyword evidence="1" id="KW-0614">Plasmid</keyword>
<geneLocation type="plasmid" evidence="2">
    <name>paof1 fan1 dna</name>
</geneLocation>
<dbReference type="AlphaFoldDB" id="A0A2Z5ZMW1"/>
<dbReference type="EMBL" id="AP018516">
    <property type="protein sequence ID" value="BBC81739.1"/>
    <property type="molecule type" value="Genomic_DNA"/>
</dbReference>
<name>A0A2Z5ZMW1_9PROT</name>
<evidence type="ECO:0000313" key="2">
    <source>
        <dbReference type="Proteomes" id="UP000270034"/>
    </source>
</evidence>
<gene>
    <name evidence="1" type="ORF">AcetOrient_orf00072p</name>
</gene>
<protein>
    <submittedName>
        <fullName evidence="1">Uncharacterized protein</fullName>
    </submittedName>
</protein>
<organism evidence="1 2">
    <name type="scientific">Acetobacter orientalis</name>
    <dbReference type="NCBI Taxonomy" id="146474"/>
    <lineage>
        <taxon>Bacteria</taxon>
        <taxon>Pseudomonadati</taxon>
        <taxon>Pseudomonadota</taxon>
        <taxon>Alphaproteobacteria</taxon>
        <taxon>Acetobacterales</taxon>
        <taxon>Acetobacteraceae</taxon>
        <taxon>Acetobacter</taxon>
    </lineage>
</organism>
<dbReference type="KEGG" id="aot:AcetOri_orf00072p"/>
<sequence length="38" mass="4422">MKRVPTRRFLKVTGSDILFSFFGFFSDPFSRLIGWHAG</sequence>